<dbReference type="PANTHER" id="PTHR35535">
    <property type="entry name" value="HEAT SHOCK PROTEIN HSLJ"/>
    <property type="match status" value="1"/>
</dbReference>
<dbReference type="EMBL" id="WOWP01000010">
    <property type="protein sequence ID" value="MUV02512.1"/>
    <property type="molecule type" value="Genomic_DNA"/>
</dbReference>
<dbReference type="AlphaFoldDB" id="A0A6N8H8A2"/>
<sequence length="142" mass="15364">MKRLATSTTIIAFIFTLISCKCTEKASVDVLTANTWELSMLNGKTADTADFGRGMPTATFTSENKINGKAGCNGYGGEYQIGKDSSFKVERVIATKMYCVDAQGESSFLRALSDANRIKTQKGKVTLLNGDKEVMVLIPSTK</sequence>
<dbReference type="Proteomes" id="UP000433945">
    <property type="component" value="Unassembled WGS sequence"/>
</dbReference>
<dbReference type="OrthoDB" id="880459at2"/>
<organism evidence="2 3">
    <name type="scientific">Flavobacterium rakeshii</name>
    <dbReference type="NCBI Taxonomy" id="1038845"/>
    <lineage>
        <taxon>Bacteria</taxon>
        <taxon>Pseudomonadati</taxon>
        <taxon>Bacteroidota</taxon>
        <taxon>Flavobacteriia</taxon>
        <taxon>Flavobacteriales</taxon>
        <taxon>Flavobacteriaceae</taxon>
        <taxon>Flavobacterium</taxon>
    </lineage>
</organism>
<keyword evidence="3" id="KW-1185">Reference proteome</keyword>
<protein>
    <submittedName>
        <fullName evidence="2">META domain-containing protein</fullName>
    </submittedName>
</protein>
<dbReference type="PROSITE" id="PS51257">
    <property type="entry name" value="PROKAR_LIPOPROTEIN"/>
    <property type="match status" value="1"/>
</dbReference>
<comment type="caution">
    <text evidence="2">The sequence shown here is derived from an EMBL/GenBank/DDBJ whole genome shotgun (WGS) entry which is preliminary data.</text>
</comment>
<dbReference type="InterPro" id="IPR038670">
    <property type="entry name" value="HslJ-like_sf"/>
</dbReference>
<feature type="domain" description="DUF306" evidence="1">
    <location>
        <begin position="31"/>
        <end position="135"/>
    </location>
</feature>
<evidence type="ECO:0000313" key="3">
    <source>
        <dbReference type="Proteomes" id="UP000433945"/>
    </source>
</evidence>
<reference evidence="2 3" key="1">
    <citation type="submission" date="2019-12" db="EMBL/GenBank/DDBJ databases">
        <authorList>
            <person name="Sun J.-Q."/>
        </authorList>
    </citation>
    <scope>NUCLEOTIDE SEQUENCE [LARGE SCALE GENOMIC DNA]</scope>
    <source>
        <strain evidence="2 3">JCM 17928</strain>
    </source>
</reference>
<accession>A0A6N8H8A2</accession>
<dbReference type="RefSeq" id="WP_157481500.1">
    <property type="nucleotide sequence ID" value="NZ_WOWP01000010.1"/>
</dbReference>
<proteinExistence type="predicted"/>
<dbReference type="PANTHER" id="PTHR35535:SF1">
    <property type="entry name" value="HEAT SHOCK PROTEIN HSLJ"/>
    <property type="match status" value="1"/>
</dbReference>
<name>A0A6N8H8A2_9FLAO</name>
<dbReference type="InterPro" id="IPR053147">
    <property type="entry name" value="Hsp_HslJ-like"/>
</dbReference>
<dbReference type="InterPro" id="IPR005184">
    <property type="entry name" value="DUF306_Meta_HslJ"/>
</dbReference>
<dbReference type="Pfam" id="PF03724">
    <property type="entry name" value="META"/>
    <property type="match status" value="1"/>
</dbReference>
<evidence type="ECO:0000259" key="1">
    <source>
        <dbReference type="Pfam" id="PF03724"/>
    </source>
</evidence>
<dbReference type="Gene3D" id="2.40.128.270">
    <property type="match status" value="1"/>
</dbReference>
<evidence type="ECO:0000313" key="2">
    <source>
        <dbReference type="EMBL" id="MUV02512.1"/>
    </source>
</evidence>
<gene>
    <name evidence="2" type="ORF">GN157_02215</name>
</gene>